<name>A0A813CHD6_9DINO</name>
<accession>A0A813CHD6</accession>
<proteinExistence type="predicted"/>
<dbReference type="AlphaFoldDB" id="A0A813CHD6"/>
<organism evidence="1 2">
    <name type="scientific">Symbiodinium necroappetens</name>
    <dbReference type="NCBI Taxonomy" id="1628268"/>
    <lineage>
        <taxon>Eukaryota</taxon>
        <taxon>Sar</taxon>
        <taxon>Alveolata</taxon>
        <taxon>Dinophyceae</taxon>
        <taxon>Suessiales</taxon>
        <taxon>Symbiodiniaceae</taxon>
        <taxon>Symbiodinium</taxon>
    </lineage>
</organism>
<comment type="caution">
    <text evidence="1">The sequence shown here is derived from an EMBL/GenBank/DDBJ whole genome shotgun (WGS) entry which is preliminary data.</text>
</comment>
<keyword evidence="2" id="KW-1185">Reference proteome</keyword>
<sequence length="412" mass="45014">MVTGTGDASRSASSTPLLQTEVHALHQRLDVLQREVACCREEATALREYLTEAQRTQAEQQSCLTDFIPIIACPLKDGAYKLPSQLAAGAEVEEELLIMARAVWRARQRIHDEAPSELSRSRSSGQEAAIAAALLPEALKAYRLATSAADLSPAGSSIRAVLSWYNHSVRLALETKGTWPRKELSALALKMGAAMLPPATPCEFVEEPLCWWAFGQHSRDADWLGHGYFWRQIPQELSPGFLLENAAGNAMNDFDCLEGGFRRLDGKVLAADYSLLRSHFPDLQGKSNVEVDAWLLEEAAWLSEGQAQRLDEGGDHHHLISSKGILGGSRSALRVRSGGRAATFLVGDRYGIDEEGNFRADMLDVKGIGTHVMADISSEKVTGLLGLADALRELAFQRLVQRLLDLEGLSDA</sequence>
<reference evidence="1" key="1">
    <citation type="submission" date="2021-02" db="EMBL/GenBank/DDBJ databases">
        <authorList>
            <person name="Dougan E. K."/>
            <person name="Rhodes N."/>
            <person name="Thang M."/>
            <person name="Chan C."/>
        </authorList>
    </citation>
    <scope>NUCLEOTIDE SEQUENCE</scope>
</reference>
<evidence type="ECO:0000313" key="2">
    <source>
        <dbReference type="Proteomes" id="UP000601435"/>
    </source>
</evidence>
<dbReference type="Proteomes" id="UP000601435">
    <property type="component" value="Unassembled WGS sequence"/>
</dbReference>
<protein>
    <submittedName>
        <fullName evidence="1">Scn10a protein</fullName>
    </submittedName>
</protein>
<gene>
    <name evidence="1" type="primary">Scn10a</name>
    <name evidence="1" type="ORF">SNEC2469_LOCUS35201</name>
</gene>
<evidence type="ECO:0000313" key="1">
    <source>
        <dbReference type="EMBL" id="CAE7943883.1"/>
    </source>
</evidence>
<dbReference type="EMBL" id="CAJNJA010100652">
    <property type="protein sequence ID" value="CAE7943883.1"/>
    <property type="molecule type" value="Genomic_DNA"/>
</dbReference>
<dbReference type="OrthoDB" id="421881at2759"/>